<dbReference type="InterPro" id="IPR006179">
    <property type="entry name" value="5_nucleotidase/apyrase"/>
</dbReference>
<feature type="domain" description="5'-Nucleotidase C-terminal" evidence="2">
    <location>
        <begin position="474"/>
        <end position="600"/>
    </location>
</feature>
<dbReference type="InterPro" id="IPR036907">
    <property type="entry name" value="5'-Nucleotdase_C_sf"/>
</dbReference>
<evidence type="ECO:0000256" key="1">
    <source>
        <dbReference type="RuleBase" id="RU362119"/>
    </source>
</evidence>
<dbReference type="InterPro" id="IPR006146">
    <property type="entry name" value="5'-Nucleotdase_CS"/>
</dbReference>
<dbReference type="PROSITE" id="PS00786">
    <property type="entry name" value="5_NUCLEOTIDASE_2"/>
    <property type="match status" value="1"/>
</dbReference>
<dbReference type="Gene3D" id="3.60.21.10">
    <property type="match status" value="1"/>
</dbReference>
<keyword evidence="1" id="KW-0732">Signal</keyword>
<dbReference type="Pfam" id="PF02872">
    <property type="entry name" value="5_nucleotid_C"/>
    <property type="match status" value="1"/>
</dbReference>
<evidence type="ECO:0000313" key="3">
    <source>
        <dbReference type="EMBL" id="NMV40515.1"/>
    </source>
</evidence>
<dbReference type="GO" id="GO:0016788">
    <property type="term" value="F:hydrolase activity, acting on ester bonds"/>
    <property type="evidence" value="ECO:0007669"/>
    <property type="project" value="InterPro"/>
</dbReference>
<reference evidence="3 4" key="1">
    <citation type="submission" date="2020-04" db="EMBL/GenBank/DDBJ databases">
        <title>Ralstonia insidiosa genome sequencing and assembly.</title>
        <authorList>
            <person name="Martins R.C.R."/>
            <person name="Perdigao-Neto L.V."/>
            <person name="Levin A.S.S."/>
            <person name="Costa S.F."/>
        </authorList>
    </citation>
    <scope>NUCLEOTIDE SEQUENCE [LARGE SCALE GENOMIC DNA]</scope>
    <source>
        <strain evidence="3 4">5047</strain>
    </source>
</reference>
<dbReference type="GO" id="GO:0030288">
    <property type="term" value="C:outer membrane-bounded periplasmic space"/>
    <property type="evidence" value="ECO:0007669"/>
    <property type="project" value="TreeGrafter"/>
</dbReference>
<evidence type="ECO:0000313" key="4">
    <source>
        <dbReference type="Proteomes" id="UP000575469"/>
    </source>
</evidence>
<sequence length="692" mass="73233">MRVRPLYSAALPLAALLSLSLAACGGGDDNPTNNAGTGGNPTPAAAAPTGTKATLAVLETTDLHTNVLSYDYFKLAADNSLGFERVSTLISQARSQFPNTLLLDNGDTIQGTALSDYQAMVSPVTCGQTLAIYKVMNAAKYDGGGIGNHEFNYGLPYLSQVTGNTFNVTGMPDPSAQTKCAGPNFPQVLANVMSAKTNAPLFQPYTIITKTVTATAPDGSTVSAPVKVGIISFTPPTITAWDKRWLDGKVYTVGIKETAAKYIPEMRAKGADLVVAISHGGLDNSAYSPTMENGSWWLSTVPGIDAMLIGHSHQLFPDANSTVYQFNLPGVDKTKGTVNGVPTVMANYWGKHLGVIKLGLTYNGTNWTVDPTQTTVEARSIQNADKTYVAADPAVSAAIAAEHQATINYVKTPVGSTDYHMSTFFADVGDPGAIEIVNQAQADYVSTYVQANLPQYASLPVLSVSAPFKSGFGGGTDFTDVAAGPLAINNAADLYLYPNTIYAVKVAGSDIKNWLETAAKRFNTIDPTKATVQKLVSTFPGYNFDMFTDPNLTYEIDVTQAVGSRIKNLQYKGVAIDPNAQFIVATNNYRASGGGNFPGLDGSKTIYASPDANRDVLISYIKKIGSVKRATNGSQRSWRFTKLATSVAQVQFSSAPGRIADATAAGINNVTQVAPDDGTNKGLALYQIDLTQ</sequence>
<gene>
    <name evidence="3" type="ORF">HGR00_21635</name>
</gene>
<dbReference type="PANTHER" id="PTHR11575:SF6">
    <property type="entry name" value="2',3'-CYCLIC-NUCLEOTIDE 2'-PHOSPHODIESTERASE_3'-NUCLEOTIDASE"/>
    <property type="match status" value="1"/>
</dbReference>
<feature type="signal peptide" evidence="1">
    <location>
        <begin position="1"/>
        <end position="22"/>
    </location>
</feature>
<dbReference type="SUPFAM" id="SSF56300">
    <property type="entry name" value="Metallo-dependent phosphatases"/>
    <property type="match status" value="1"/>
</dbReference>
<comment type="caution">
    <text evidence="3">The sequence shown here is derived from an EMBL/GenBank/DDBJ whole genome shotgun (WGS) entry which is preliminary data.</text>
</comment>
<dbReference type="GO" id="GO:0009166">
    <property type="term" value="P:nucleotide catabolic process"/>
    <property type="evidence" value="ECO:0007669"/>
    <property type="project" value="InterPro"/>
</dbReference>
<dbReference type="GO" id="GO:0046872">
    <property type="term" value="F:metal ion binding"/>
    <property type="evidence" value="ECO:0007669"/>
    <property type="project" value="InterPro"/>
</dbReference>
<dbReference type="NCBIfam" id="NF006938">
    <property type="entry name" value="PRK09420.1"/>
    <property type="match status" value="1"/>
</dbReference>
<dbReference type="GO" id="GO:0000166">
    <property type="term" value="F:nucleotide binding"/>
    <property type="evidence" value="ECO:0007669"/>
    <property type="project" value="UniProtKB-KW"/>
</dbReference>
<dbReference type="PANTHER" id="PTHR11575">
    <property type="entry name" value="5'-NUCLEOTIDASE-RELATED"/>
    <property type="match status" value="1"/>
</dbReference>
<accession>A0A848P5E6</accession>
<dbReference type="PROSITE" id="PS51257">
    <property type="entry name" value="PROKAR_LIPOPROTEIN"/>
    <property type="match status" value="1"/>
</dbReference>
<keyword evidence="1" id="KW-0378">Hydrolase</keyword>
<dbReference type="AlphaFoldDB" id="A0A848P5E6"/>
<dbReference type="InterPro" id="IPR029052">
    <property type="entry name" value="Metallo-depent_PP-like"/>
</dbReference>
<feature type="chain" id="PRO_5033097343" evidence="1">
    <location>
        <begin position="23"/>
        <end position="692"/>
    </location>
</feature>
<protein>
    <submittedName>
        <fullName evidence="3">Bifunctional 2',3'-cyclic-nucleotide 2'-phosphodiesterase/3'-nucleotidase</fullName>
    </submittedName>
</protein>
<dbReference type="InterPro" id="IPR008334">
    <property type="entry name" value="5'-Nucleotdase_C"/>
</dbReference>
<dbReference type="SUPFAM" id="SSF55816">
    <property type="entry name" value="5'-nucleotidase (syn. UDP-sugar hydrolase), C-terminal domain"/>
    <property type="match status" value="1"/>
</dbReference>
<proteinExistence type="inferred from homology"/>
<dbReference type="Proteomes" id="UP000575469">
    <property type="component" value="Unassembled WGS sequence"/>
</dbReference>
<organism evidence="3 4">
    <name type="scientific">Ralstonia insidiosa</name>
    <dbReference type="NCBI Taxonomy" id="190721"/>
    <lineage>
        <taxon>Bacteria</taxon>
        <taxon>Pseudomonadati</taxon>
        <taxon>Pseudomonadota</taxon>
        <taxon>Betaproteobacteria</taxon>
        <taxon>Burkholderiales</taxon>
        <taxon>Burkholderiaceae</taxon>
        <taxon>Ralstonia</taxon>
    </lineage>
</organism>
<comment type="similarity">
    <text evidence="1">Belongs to the 5'-nucleotidase family.</text>
</comment>
<evidence type="ECO:0000259" key="2">
    <source>
        <dbReference type="Pfam" id="PF02872"/>
    </source>
</evidence>
<keyword evidence="1" id="KW-0547">Nucleotide-binding</keyword>
<dbReference type="RefSeq" id="WP_104656850.1">
    <property type="nucleotide sequence ID" value="NZ_JABBZM010000022.1"/>
</dbReference>
<dbReference type="PRINTS" id="PR01607">
    <property type="entry name" value="APYRASEFAMLY"/>
</dbReference>
<name>A0A848P5E6_9RALS</name>
<dbReference type="Gene3D" id="3.90.780.10">
    <property type="entry name" value="5'-Nucleotidase, C-terminal domain"/>
    <property type="match status" value="1"/>
</dbReference>
<dbReference type="EMBL" id="JABBZM010000022">
    <property type="protein sequence ID" value="NMV40515.1"/>
    <property type="molecule type" value="Genomic_DNA"/>
</dbReference>